<evidence type="ECO:0000256" key="1">
    <source>
        <dbReference type="SAM" id="Coils"/>
    </source>
</evidence>
<dbReference type="EMBL" id="FSSB01000028">
    <property type="protein sequence ID" value="SIO96204.1"/>
    <property type="molecule type" value="Genomic_DNA"/>
</dbReference>
<proteinExistence type="predicted"/>
<reference evidence="2 3" key="1">
    <citation type="submission" date="2016-12" db="EMBL/GenBank/DDBJ databases">
        <authorList>
            <person name="Song W.-J."/>
            <person name="Kurnit D.M."/>
        </authorList>
    </citation>
    <scope>NUCLEOTIDE SEQUENCE [LARGE SCALE GENOMIC DNA]</scope>
    <source>
        <strain evidence="2 3">CECT 9026</strain>
    </source>
</reference>
<keyword evidence="1" id="KW-0175">Coiled coil</keyword>
<feature type="coiled-coil region" evidence="1">
    <location>
        <begin position="209"/>
        <end position="257"/>
    </location>
</feature>
<organism evidence="2 3">
    <name type="scientific">Vibrio spartinae</name>
    <dbReference type="NCBI Taxonomy" id="1918945"/>
    <lineage>
        <taxon>Bacteria</taxon>
        <taxon>Pseudomonadati</taxon>
        <taxon>Pseudomonadota</taxon>
        <taxon>Gammaproteobacteria</taxon>
        <taxon>Vibrionales</taxon>
        <taxon>Vibrionaceae</taxon>
        <taxon>Vibrio</taxon>
    </lineage>
</organism>
<sequence>MQTTMKVGIAEQKNFEIESLTSQVANVQYQIDEMNAVVNSLTDKQSHFAQLLTDAEAKKNTALGQFNQIKLVVSQVEELKQYSKVVNQQTGTAKSEVTETSQQVAQLVNQLIFSVDVIEKLTDFVNRQKSVNKAIPNELVSMLGQATADANQAIATTLTALQSCYATVSFASESYSISDLELQQSVDLESLLTGGDIDHAQSHTLFDRASAALQSVETLMTQLQNVQQQTQSRLSHMLDVEENHANLTAQLEDAKDDEAASEVQQNLVKSRADVVQAKKAYQQVKTVLANISMQSEMKIARLKTIIQSQQDTALLTLIQKAYHQAVSDYQQALEASNMAETQLEYAQAELARATTKLNSLQAGLDAAKAAAFAA</sequence>
<evidence type="ECO:0000313" key="2">
    <source>
        <dbReference type="EMBL" id="SIO96204.1"/>
    </source>
</evidence>
<dbReference type="RefSeq" id="WP_074374650.1">
    <property type="nucleotide sequence ID" value="NZ_AP024907.1"/>
</dbReference>
<name>A0A1N6M9U6_9VIBR</name>
<accession>A0A1N6M9U6</accession>
<feature type="coiled-coil region" evidence="1">
    <location>
        <begin position="343"/>
        <end position="370"/>
    </location>
</feature>
<evidence type="ECO:0000313" key="3">
    <source>
        <dbReference type="Proteomes" id="UP000184774"/>
    </source>
</evidence>
<gene>
    <name evidence="2" type="ORF">VSP9026_03986</name>
</gene>
<protein>
    <submittedName>
        <fullName evidence="2">Uncharacterized protein</fullName>
    </submittedName>
</protein>
<dbReference type="AlphaFoldDB" id="A0A1N6M9U6"/>
<dbReference type="OrthoDB" id="5856152at2"/>
<dbReference type="Proteomes" id="UP000184774">
    <property type="component" value="Unassembled WGS sequence"/>
</dbReference>